<comment type="caution">
    <text evidence="4">The sequence shown here is derived from an EMBL/GenBank/DDBJ whole genome shotgun (WGS) entry which is preliminary data.</text>
</comment>
<dbReference type="PANTHER" id="PTHR43636:SF2">
    <property type="entry name" value="ELONGATION FACTOR G, MITOCHONDRIAL"/>
    <property type="match status" value="1"/>
</dbReference>
<dbReference type="GO" id="GO:0005739">
    <property type="term" value="C:mitochondrion"/>
    <property type="evidence" value="ECO:0007669"/>
    <property type="project" value="TreeGrafter"/>
</dbReference>
<evidence type="ECO:0000256" key="1">
    <source>
        <dbReference type="ARBA" id="ARBA00022768"/>
    </source>
</evidence>
<dbReference type="AlphaFoldDB" id="A0A395IP07"/>
<protein>
    <recommendedName>
        <fullName evidence="3">Elongation factor EFG domain-containing protein</fullName>
    </recommendedName>
</protein>
<dbReference type="InterPro" id="IPR020568">
    <property type="entry name" value="Ribosomal_Su5_D2-typ_SF"/>
</dbReference>
<organism evidence="4 5">
    <name type="scientific">Monilinia fructigena</name>
    <dbReference type="NCBI Taxonomy" id="38457"/>
    <lineage>
        <taxon>Eukaryota</taxon>
        <taxon>Fungi</taxon>
        <taxon>Dikarya</taxon>
        <taxon>Ascomycota</taxon>
        <taxon>Pezizomycotina</taxon>
        <taxon>Leotiomycetes</taxon>
        <taxon>Helotiales</taxon>
        <taxon>Sclerotiniaceae</taxon>
        <taxon>Monilinia</taxon>
    </lineage>
</organism>
<accession>A0A395IP07</accession>
<keyword evidence="5" id="KW-1185">Reference proteome</keyword>
<dbReference type="InterPro" id="IPR014721">
    <property type="entry name" value="Ribsml_uS5_D2-typ_fold_subgr"/>
</dbReference>
<evidence type="ECO:0000256" key="2">
    <source>
        <dbReference type="ARBA" id="ARBA00022917"/>
    </source>
</evidence>
<dbReference type="Gene3D" id="3.30.230.10">
    <property type="match status" value="1"/>
</dbReference>
<keyword evidence="2" id="KW-0648">Protein biosynthesis</keyword>
<evidence type="ECO:0000313" key="4">
    <source>
        <dbReference type="EMBL" id="RAL61881.1"/>
    </source>
</evidence>
<dbReference type="SUPFAM" id="SSF54211">
    <property type="entry name" value="Ribosomal protein S5 domain 2-like"/>
    <property type="match status" value="1"/>
</dbReference>
<dbReference type="InterPro" id="IPR000640">
    <property type="entry name" value="EFG_V-like"/>
</dbReference>
<dbReference type="Gene3D" id="3.30.70.240">
    <property type="match status" value="1"/>
</dbReference>
<evidence type="ECO:0000259" key="3">
    <source>
        <dbReference type="SMART" id="SM00838"/>
    </source>
</evidence>
<dbReference type="Proteomes" id="UP000249056">
    <property type="component" value="Unassembled WGS sequence"/>
</dbReference>
<dbReference type="EMBL" id="QKRW01000028">
    <property type="protein sequence ID" value="RAL61881.1"/>
    <property type="molecule type" value="Genomic_DNA"/>
</dbReference>
<dbReference type="Pfam" id="PF00679">
    <property type="entry name" value="EFG_C"/>
    <property type="match status" value="1"/>
</dbReference>
<reference evidence="4 5" key="1">
    <citation type="submission" date="2018-06" db="EMBL/GenBank/DDBJ databases">
        <title>Genome Sequence of the Brown Rot Fungal Pathogen Monilinia fructigena.</title>
        <authorList>
            <person name="Landi L."/>
            <person name="De Miccolis Angelini R.M."/>
            <person name="Pollastro S."/>
            <person name="Abate D."/>
            <person name="Faretra F."/>
            <person name="Romanazzi G."/>
        </authorList>
    </citation>
    <scope>NUCLEOTIDE SEQUENCE [LARGE SCALE GENOMIC DNA]</scope>
    <source>
        <strain evidence="4 5">Mfrg269</strain>
    </source>
</reference>
<sequence>MVVNDGATHMTDSSEMAFKNATQQAFRKAFKEAPNEFQGNIVGLLNKRNAIISDTEIGPEDFTLTADCSLNAMFGFSSQLRAATQGKGEFGMEFSHYAPAPGQLQKELIRQLREGTS</sequence>
<gene>
    <name evidence="4" type="ORF">DID88_002944</name>
</gene>
<dbReference type="SUPFAM" id="SSF54980">
    <property type="entry name" value="EF-G C-terminal domain-like"/>
    <property type="match status" value="1"/>
</dbReference>
<dbReference type="OrthoDB" id="198619at2759"/>
<dbReference type="GO" id="GO:0070125">
    <property type="term" value="P:mitochondrial translational elongation"/>
    <property type="evidence" value="ECO:0007669"/>
    <property type="project" value="TreeGrafter"/>
</dbReference>
<dbReference type="GO" id="GO:0003924">
    <property type="term" value="F:GTPase activity"/>
    <property type="evidence" value="ECO:0007669"/>
    <property type="project" value="TreeGrafter"/>
</dbReference>
<dbReference type="GO" id="GO:0005525">
    <property type="term" value="F:GTP binding"/>
    <property type="evidence" value="ECO:0007669"/>
    <property type="project" value="UniProtKB-KW"/>
</dbReference>
<name>A0A395IP07_9HELO</name>
<evidence type="ECO:0000313" key="5">
    <source>
        <dbReference type="Proteomes" id="UP000249056"/>
    </source>
</evidence>
<feature type="domain" description="Elongation factor EFG" evidence="3">
    <location>
        <begin position="28"/>
        <end position="108"/>
    </location>
</feature>
<proteinExistence type="predicted"/>
<dbReference type="InterPro" id="IPR035647">
    <property type="entry name" value="EFG_III/V"/>
</dbReference>
<dbReference type="SMART" id="SM00838">
    <property type="entry name" value="EFG_C"/>
    <property type="match status" value="1"/>
</dbReference>
<dbReference type="GO" id="GO:0003746">
    <property type="term" value="F:translation elongation factor activity"/>
    <property type="evidence" value="ECO:0007669"/>
    <property type="project" value="UniProtKB-KW"/>
</dbReference>
<dbReference type="FunFam" id="3.30.70.240:FF:000015">
    <property type="entry name" value="Elongation factor G, mitochondrial"/>
    <property type="match status" value="1"/>
</dbReference>
<keyword evidence="1" id="KW-0251">Elongation factor</keyword>
<dbReference type="PANTHER" id="PTHR43636">
    <property type="entry name" value="ELONGATION FACTOR G, MITOCHONDRIAL"/>
    <property type="match status" value="1"/>
</dbReference>